<gene>
    <name evidence="2" type="ORF">QWZ16_10760</name>
</gene>
<evidence type="ECO:0000313" key="3">
    <source>
        <dbReference type="Proteomes" id="UP001238540"/>
    </source>
</evidence>
<organism evidence="2 3">
    <name type="scientific">Vibrio ostreicida</name>
    <dbReference type="NCBI Taxonomy" id="526588"/>
    <lineage>
        <taxon>Bacteria</taxon>
        <taxon>Pseudomonadati</taxon>
        <taxon>Pseudomonadota</taxon>
        <taxon>Gammaproteobacteria</taxon>
        <taxon>Vibrionales</taxon>
        <taxon>Vibrionaceae</taxon>
        <taxon>Vibrio</taxon>
    </lineage>
</organism>
<dbReference type="EMBL" id="JAUFQC010000001">
    <property type="protein sequence ID" value="MDN3610182.1"/>
    <property type="molecule type" value="Genomic_DNA"/>
</dbReference>
<keyword evidence="3" id="KW-1185">Reference proteome</keyword>
<dbReference type="RefSeq" id="WP_170881970.1">
    <property type="nucleotide sequence ID" value="NZ_JABEYA020000001.1"/>
</dbReference>
<keyword evidence="1" id="KW-0732">Signal</keyword>
<feature type="chain" id="PRO_5047138555" evidence="1">
    <location>
        <begin position="21"/>
        <end position="174"/>
    </location>
</feature>
<evidence type="ECO:0000256" key="1">
    <source>
        <dbReference type="SAM" id="SignalP"/>
    </source>
</evidence>
<proteinExistence type="predicted"/>
<name>A0ABT8BTU9_9VIBR</name>
<accession>A0ABT8BTU9</accession>
<evidence type="ECO:0000313" key="2">
    <source>
        <dbReference type="EMBL" id="MDN3610182.1"/>
    </source>
</evidence>
<feature type="signal peptide" evidence="1">
    <location>
        <begin position="1"/>
        <end position="20"/>
    </location>
</feature>
<comment type="caution">
    <text evidence="2">The sequence shown here is derived from an EMBL/GenBank/DDBJ whole genome shotgun (WGS) entry which is preliminary data.</text>
</comment>
<dbReference type="Proteomes" id="UP001238540">
    <property type="component" value="Unassembled WGS sequence"/>
</dbReference>
<reference evidence="3" key="1">
    <citation type="journal article" date="2019" name="Int. J. Syst. Evol. Microbiol.">
        <title>The Global Catalogue of Microorganisms (GCM) 10K type strain sequencing project: providing services to taxonomists for standard genome sequencing and annotation.</title>
        <authorList>
            <consortium name="The Broad Institute Genomics Platform"/>
            <consortium name="The Broad Institute Genome Sequencing Center for Infectious Disease"/>
            <person name="Wu L."/>
            <person name="Ma J."/>
        </authorList>
    </citation>
    <scope>NUCLEOTIDE SEQUENCE [LARGE SCALE GENOMIC DNA]</scope>
    <source>
        <strain evidence="3">CECT 7398</strain>
    </source>
</reference>
<sequence length="174" mass="20224">MLIRTALLITIAAFSQWSFAAPKQQEATEEKIHKAGDNYLVEKYNVFSPNNRMYQLVLNDQNSDKKLIFEKKQQSDIVHVFASNLNKSHYVTRPISGKIQIRFGDDDKLFDLTTSRHYIRPTLTRLSKDKDEDLFQRFQSKKVMYVKLNVLGKEHLLTVNLDESGQLLEIGTFL</sequence>
<protein>
    <submittedName>
        <fullName evidence="2">Uncharacterized protein</fullName>
    </submittedName>
</protein>